<feature type="compositionally biased region" description="Pro residues" evidence="2">
    <location>
        <begin position="291"/>
        <end position="300"/>
    </location>
</feature>
<dbReference type="CDD" id="cd06223">
    <property type="entry name" value="PRTases_typeI"/>
    <property type="match status" value="1"/>
</dbReference>
<evidence type="ECO:0000256" key="1">
    <source>
        <dbReference type="ARBA" id="ARBA00008007"/>
    </source>
</evidence>
<evidence type="ECO:0000256" key="2">
    <source>
        <dbReference type="SAM" id="MobiDB-lite"/>
    </source>
</evidence>
<accession>A0A1S1Q603</accession>
<dbReference type="AlphaFoldDB" id="A0A1S1Q603"/>
<keyword evidence="3" id="KW-0328">Glycosyltransferase</keyword>
<feature type="compositionally biased region" description="Basic residues" evidence="2">
    <location>
        <begin position="58"/>
        <end position="72"/>
    </location>
</feature>
<sequence>MTRFRHLAEALTILADLVLPRACAGCGRLGEAACARCAAALAGPPVLAAPGPTASPGRRGHHPASHSQRPGRPRGPSLQPALRPAMPPAFAAASYTGAARVLLLSYKERGRVDLAAVLGQALARAVAAALVAAAPGGRRPPPVLLVPVPTTAAARRRRGVDHVARLAAVAARSLAHRGLRARVSAALRVSRSGADQAGLGAAARSRNRSGAFALRTGVPSPRPGEITVVVDDIVTTGATVREAVRALRAGGWAPAAGAAVAATPLQHGRDAPSFGIARRPGGGRGTLGASAPPPEPTATS</sequence>
<feature type="region of interest" description="Disordered" evidence="2">
    <location>
        <begin position="49"/>
        <end position="83"/>
    </location>
</feature>
<dbReference type="PANTHER" id="PTHR47505">
    <property type="entry name" value="DNA UTILIZATION PROTEIN YHGH"/>
    <property type="match status" value="1"/>
</dbReference>
<dbReference type="PANTHER" id="PTHR47505:SF1">
    <property type="entry name" value="DNA UTILIZATION PROTEIN YHGH"/>
    <property type="match status" value="1"/>
</dbReference>
<organism evidence="3 4">
    <name type="scientific">Parafrankia soli</name>
    <dbReference type="NCBI Taxonomy" id="2599596"/>
    <lineage>
        <taxon>Bacteria</taxon>
        <taxon>Bacillati</taxon>
        <taxon>Actinomycetota</taxon>
        <taxon>Actinomycetes</taxon>
        <taxon>Frankiales</taxon>
        <taxon>Frankiaceae</taxon>
        <taxon>Parafrankia</taxon>
    </lineage>
</organism>
<dbReference type="Gene3D" id="3.40.50.2020">
    <property type="match status" value="1"/>
</dbReference>
<dbReference type="InterPro" id="IPR000836">
    <property type="entry name" value="PRTase_dom"/>
</dbReference>
<dbReference type="EMBL" id="MAXA01000219">
    <property type="protein sequence ID" value="OHV27614.1"/>
    <property type="molecule type" value="Genomic_DNA"/>
</dbReference>
<keyword evidence="3" id="KW-0808">Transferase</keyword>
<feature type="region of interest" description="Disordered" evidence="2">
    <location>
        <begin position="264"/>
        <end position="300"/>
    </location>
</feature>
<comment type="caution">
    <text evidence="3">The sequence shown here is derived from an EMBL/GenBank/DDBJ whole genome shotgun (WGS) entry which is preliminary data.</text>
</comment>
<dbReference type="InterPro" id="IPR029057">
    <property type="entry name" value="PRTase-like"/>
</dbReference>
<keyword evidence="4" id="KW-1185">Reference proteome</keyword>
<dbReference type="GO" id="GO:0016757">
    <property type="term" value="F:glycosyltransferase activity"/>
    <property type="evidence" value="ECO:0007669"/>
    <property type="project" value="UniProtKB-KW"/>
</dbReference>
<comment type="similarity">
    <text evidence="1">Belongs to the ComF/GntX family.</text>
</comment>
<gene>
    <name evidence="3" type="ORF">BBK14_19960</name>
</gene>
<protein>
    <submittedName>
        <fullName evidence="3">Phosphoribosyltransferase</fullName>
    </submittedName>
</protein>
<name>A0A1S1Q603_9ACTN</name>
<reference evidence="4" key="1">
    <citation type="submission" date="2016-07" db="EMBL/GenBank/DDBJ databases">
        <title>Frankia sp. NRRL B-16219 Genome sequencing.</title>
        <authorList>
            <person name="Ghodhbane-Gtari F."/>
            <person name="Swanson E."/>
            <person name="Gueddou A."/>
            <person name="Louati M."/>
            <person name="Nouioui I."/>
            <person name="Hezbri K."/>
            <person name="Abebe-Akele F."/>
            <person name="Simpson S."/>
            <person name="Morris K."/>
            <person name="Thomas K."/>
            <person name="Gtari M."/>
            <person name="Tisa L.S."/>
        </authorList>
    </citation>
    <scope>NUCLEOTIDE SEQUENCE [LARGE SCALE GENOMIC DNA]</scope>
    <source>
        <strain evidence="4">NRRL B-16219</strain>
    </source>
</reference>
<dbReference type="InterPro" id="IPR051910">
    <property type="entry name" value="ComF/GntX_DNA_util-trans"/>
</dbReference>
<dbReference type="Proteomes" id="UP000179769">
    <property type="component" value="Unassembled WGS sequence"/>
</dbReference>
<dbReference type="RefSeq" id="WP_071064580.1">
    <property type="nucleotide sequence ID" value="NZ_MAXA01000219.1"/>
</dbReference>
<evidence type="ECO:0000313" key="4">
    <source>
        <dbReference type="Proteomes" id="UP000179769"/>
    </source>
</evidence>
<evidence type="ECO:0000313" key="3">
    <source>
        <dbReference type="EMBL" id="OHV27614.1"/>
    </source>
</evidence>
<dbReference type="SUPFAM" id="SSF53271">
    <property type="entry name" value="PRTase-like"/>
    <property type="match status" value="1"/>
</dbReference>
<dbReference type="OrthoDB" id="5242900at2"/>
<proteinExistence type="inferred from homology"/>